<keyword evidence="3 7" id="KW-0812">Transmembrane</keyword>
<dbReference type="InterPro" id="IPR001594">
    <property type="entry name" value="Palmitoyltrfase_DHHC"/>
</dbReference>
<feature type="transmembrane region" description="Helical" evidence="7">
    <location>
        <begin position="100"/>
        <end position="120"/>
    </location>
</feature>
<gene>
    <name evidence="9" type="ORF">ONB1V03_LOCUS8520</name>
</gene>
<feature type="transmembrane region" description="Helical" evidence="7">
    <location>
        <begin position="65"/>
        <end position="88"/>
    </location>
</feature>
<dbReference type="Proteomes" id="UP000728032">
    <property type="component" value="Unassembled WGS sequence"/>
</dbReference>
<dbReference type="OrthoDB" id="331948at2759"/>
<dbReference type="InterPro" id="IPR039859">
    <property type="entry name" value="PFA4/ZDH16/20/ERF2-like"/>
</dbReference>
<dbReference type="AlphaFoldDB" id="A0A7R9QN04"/>
<dbReference type="GO" id="GO:0016020">
    <property type="term" value="C:membrane"/>
    <property type="evidence" value="ECO:0007669"/>
    <property type="project" value="UniProtKB-SubCell"/>
</dbReference>
<keyword evidence="5 7" id="KW-0472">Membrane</keyword>
<comment type="catalytic activity">
    <reaction evidence="7">
        <text>L-cysteinyl-[protein] + hexadecanoyl-CoA = S-hexadecanoyl-L-cysteinyl-[protein] + CoA</text>
        <dbReference type="Rhea" id="RHEA:36683"/>
        <dbReference type="Rhea" id="RHEA-COMP:10131"/>
        <dbReference type="Rhea" id="RHEA-COMP:11032"/>
        <dbReference type="ChEBI" id="CHEBI:29950"/>
        <dbReference type="ChEBI" id="CHEBI:57287"/>
        <dbReference type="ChEBI" id="CHEBI:57379"/>
        <dbReference type="ChEBI" id="CHEBI:74151"/>
        <dbReference type="EC" id="2.3.1.225"/>
    </reaction>
</comment>
<keyword evidence="10" id="KW-1185">Reference proteome</keyword>
<evidence type="ECO:0000256" key="7">
    <source>
        <dbReference type="RuleBase" id="RU079119"/>
    </source>
</evidence>
<evidence type="ECO:0000256" key="1">
    <source>
        <dbReference type="ARBA" id="ARBA00004141"/>
    </source>
</evidence>
<evidence type="ECO:0000256" key="3">
    <source>
        <dbReference type="ARBA" id="ARBA00022692"/>
    </source>
</evidence>
<evidence type="ECO:0000313" key="9">
    <source>
        <dbReference type="EMBL" id="CAD7651852.1"/>
    </source>
</evidence>
<dbReference type="EMBL" id="CAJPVJ010004900">
    <property type="protein sequence ID" value="CAG2169036.1"/>
    <property type="molecule type" value="Genomic_DNA"/>
</dbReference>
<protein>
    <recommendedName>
        <fullName evidence="7">Palmitoyltransferase</fullName>
        <ecNumber evidence="7">2.3.1.225</ecNumber>
    </recommendedName>
</protein>
<evidence type="ECO:0000259" key="8">
    <source>
        <dbReference type="Pfam" id="PF01529"/>
    </source>
</evidence>
<dbReference type="PANTHER" id="PTHR12246">
    <property type="entry name" value="PALMITOYLTRANSFERASE ZDHHC16"/>
    <property type="match status" value="1"/>
</dbReference>
<organism evidence="9">
    <name type="scientific">Oppiella nova</name>
    <dbReference type="NCBI Taxonomy" id="334625"/>
    <lineage>
        <taxon>Eukaryota</taxon>
        <taxon>Metazoa</taxon>
        <taxon>Ecdysozoa</taxon>
        <taxon>Arthropoda</taxon>
        <taxon>Chelicerata</taxon>
        <taxon>Arachnida</taxon>
        <taxon>Acari</taxon>
        <taxon>Acariformes</taxon>
        <taxon>Sarcoptiformes</taxon>
        <taxon>Oribatida</taxon>
        <taxon>Brachypylina</taxon>
        <taxon>Oppioidea</taxon>
        <taxon>Oppiidae</taxon>
        <taxon>Oppiella</taxon>
    </lineage>
</organism>
<feature type="domain" description="Palmitoyltransferase DHHC" evidence="8">
    <location>
        <begin position="54"/>
        <end position="137"/>
    </location>
</feature>
<keyword evidence="4 7" id="KW-1133">Transmembrane helix</keyword>
<comment type="similarity">
    <text evidence="7">Belongs to the DHHC palmitoyltransferase family.</text>
</comment>
<dbReference type="EMBL" id="OC919725">
    <property type="protein sequence ID" value="CAD7651852.1"/>
    <property type="molecule type" value="Genomic_DNA"/>
</dbReference>
<keyword evidence="2 7" id="KW-0808">Transferase</keyword>
<keyword evidence="6 7" id="KW-0012">Acyltransferase</keyword>
<dbReference type="EC" id="2.3.1.225" evidence="7"/>
<evidence type="ECO:0000256" key="5">
    <source>
        <dbReference type="ARBA" id="ARBA00023136"/>
    </source>
</evidence>
<evidence type="ECO:0000256" key="6">
    <source>
        <dbReference type="ARBA" id="ARBA00023315"/>
    </source>
</evidence>
<proteinExistence type="inferred from homology"/>
<comment type="domain">
    <text evidence="7">The DHHC domain is required for palmitoyltransferase activity.</text>
</comment>
<evidence type="ECO:0000256" key="2">
    <source>
        <dbReference type="ARBA" id="ARBA00022679"/>
    </source>
</evidence>
<name>A0A7R9QN04_9ACAR</name>
<dbReference type="GO" id="GO:0019706">
    <property type="term" value="F:protein-cysteine S-palmitoyltransferase activity"/>
    <property type="evidence" value="ECO:0007669"/>
    <property type="project" value="UniProtKB-EC"/>
</dbReference>
<reference evidence="9" key="1">
    <citation type="submission" date="2020-11" db="EMBL/GenBank/DDBJ databases">
        <authorList>
            <person name="Tran Van P."/>
        </authorList>
    </citation>
    <scope>NUCLEOTIDE SEQUENCE</scope>
</reference>
<comment type="subcellular location">
    <subcellularLocation>
        <location evidence="1">Membrane</location>
        <topology evidence="1">Multi-pass membrane protein</topology>
    </subcellularLocation>
</comment>
<sequence length="193" mass="21706">MRDFLPIGSGGRVGATATKSLQKSFTTFKYSFTSVLSVKSLEPNPDAHVLSLKINNCVGELNQKYFIQFLIYTGTACTYVIISIIVAFLRSKLDSHQRMIHTSVLLIEALLFGLFVVAVLTDQFQAICANETAIDRYLTQHSSKANKTQNKTKLKSKKLMAEVCGKGPMIWWLFPCDLNQRYNKTDNNSHFVV</sequence>
<dbReference type="Pfam" id="PF01529">
    <property type="entry name" value="DHHC"/>
    <property type="match status" value="1"/>
</dbReference>
<evidence type="ECO:0000256" key="4">
    <source>
        <dbReference type="ARBA" id="ARBA00022989"/>
    </source>
</evidence>
<accession>A0A7R9QN04</accession>
<evidence type="ECO:0000313" key="10">
    <source>
        <dbReference type="Proteomes" id="UP000728032"/>
    </source>
</evidence>